<dbReference type="OMA" id="NASSHIM"/>
<dbReference type="InParanoid" id="W3X053"/>
<feature type="region of interest" description="Disordered" evidence="1">
    <location>
        <begin position="343"/>
        <end position="374"/>
    </location>
</feature>
<dbReference type="InterPro" id="IPR025533">
    <property type="entry name" value="DUF4419"/>
</dbReference>
<dbReference type="PANTHER" id="PTHR31252:SF11">
    <property type="entry name" value="DUF4419 DOMAIN-CONTAINING PROTEIN"/>
    <property type="match status" value="1"/>
</dbReference>
<evidence type="ECO:0000313" key="3">
    <source>
        <dbReference type="Proteomes" id="UP000030651"/>
    </source>
</evidence>
<dbReference type="Pfam" id="PF14388">
    <property type="entry name" value="DUF4419"/>
    <property type="match status" value="1"/>
</dbReference>
<feature type="compositionally biased region" description="Polar residues" evidence="1">
    <location>
        <begin position="355"/>
        <end position="368"/>
    </location>
</feature>
<sequence>MPVSINIVDHPAEEFDGFGGDLRATTVEELFYGSCSKHFRRSQGIIQTSFTKSQLQDEHVFASSNSFVWAAYHAYSKHHHLRIRPEDVWFAIIAQIGFFINAHPEELRDFLGEHQGQKHLEVELGSLESGYLATLVADMMAKNVKDPELRDWLMPAFTTTKAEDSIVGSILFMGVPKSHPHYPVTLDCGLPSVTLFGEKADWENIYRRLDKLDLMGQEPALFAKLLRPILKRMIMTFDAPTSPQVIRFWNTIAHRQELSSGTKYITGWLTAFSFWNEQGKANVQEKEPLMDDVAYLYIELHKLSICHAFVPVLVHDNEHEYEATMVAGSVGILASPHNSPRLHDTIGGSFEEPDSTPNGADTTGQAEFTSEPPRNVVEPLSGWFIYEDEPATAAEARAAEYQDLSMEFQDIITKSSWTSEDHDCLSIVVDRLNDSCWD</sequence>
<dbReference type="EMBL" id="KI912114">
    <property type="protein sequence ID" value="ETS79523.1"/>
    <property type="molecule type" value="Genomic_DNA"/>
</dbReference>
<keyword evidence="3" id="KW-1185">Reference proteome</keyword>
<protein>
    <submittedName>
        <fullName evidence="2">Uncharacterized protein</fullName>
    </submittedName>
</protein>
<proteinExistence type="predicted"/>
<dbReference type="HOGENOM" id="CLU_037155_2_0_1"/>
<dbReference type="Proteomes" id="UP000030651">
    <property type="component" value="Unassembled WGS sequence"/>
</dbReference>
<dbReference type="OrthoDB" id="9978173at2759"/>
<name>W3X053_PESFW</name>
<accession>W3X053</accession>
<dbReference type="eggNOG" id="ENOG502RPX4">
    <property type="taxonomic scope" value="Eukaryota"/>
</dbReference>
<evidence type="ECO:0000256" key="1">
    <source>
        <dbReference type="SAM" id="MobiDB-lite"/>
    </source>
</evidence>
<organism evidence="2 3">
    <name type="scientific">Pestalotiopsis fici (strain W106-1 / CGMCC3.15140)</name>
    <dbReference type="NCBI Taxonomy" id="1229662"/>
    <lineage>
        <taxon>Eukaryota</taxon>
        <taxon>Fungi</taxon>
        <taxon>Dikarya</taxon>
        <taxon>Ascomycota</taxon>
        <taxon>Pezizomycotina</taxon>
        <taxon>Sordariomycetes</taxon>
        <taxon>Xylariomycetidae</taxon>
        <taxon>Amphisphaeriales</taxon>
        <taxon>Sporocadaceae</taxon>
        <taxon>Pestalotiopsis</taxon>
    </lineage>
</organism>
<gene>
    <name evidence="2" type="ORF">PFICI_09376</name>
</gene>
<dbReference type="RefSeq" id="XP_007836148.1">
    <property type="nucleotide sequence ID" value="XM_007837957.1"/>
</dbReference>
<evidence type="ECO:0000313" key="2">
    <source>
        <dbReference type="EMBL" id="ETS79523.1"/>
    </source>
</evidence>
<dbReference type="AlphaFoldDB" id="W3X053"/>
<dbReference type="KEGG" id="pfy:PFICI_09376"/>
<dbReference type="GeneID" id="19274389"/>
<reference evidence="3" key="1">
    <citation type="journal article" date="2015" name="BMC Genomics">
        <title>Genomic and transcriptomic analysis of the endophytic fungus Pestalotiopsis fici reveals its lifestyle and high potential for synthesis of natural products.</title>
        <authorList>
            <person name="Wang X."/>
            <person name="Zhang X."/>
            <person name="Liu L."/>
            <person name="Xiang M."/>
            <person name="Wang W."/>
            <person name="Sun X."/>
            <person name="Che Y."/>
            <person name="Guo L."/>
            <person name="Liu G."/>
            <person name="Guo L."/>
            <person name="Wang C."/>
            <person name="Yin W.B."/>
            <person name="Stadler M."/>
            <person name="Zhang X."/>
            <person name="Liu X."/>
        </authorList>
    </citation>
    <scope>NUCLEOTIDE SEQUENCE [LARGE SCALE GENOMIC DNA]</scope>
    <source>
        <strain evidence="3">W106-1 / CGMCC3.15140</strain>
    </source>
</reference>
<dbReference type="PANTHER" id="PTHR31252">
    <property type="entry name" value="DUF4419 DOMAIN-CONTAINING PROTEIN"/>
    <property type="match status" value="1"/>
</dbReference>